<accession>A0A941BCC1</accession>
<gene>
    <name evidence="2" type="ORF">KAK03_00685</name>
</gene>
<protein>
    <submittedName>
        <fullName evidence="2">DNA-binding domain-containing protein</fullName>
    </submittedName>
</protein>
<dbReference type="EMBL" id="JAGQDD010000001">
    <property type="protein sequence ID" value="MBQ0928981.1"/>
    <property type="molecule type" value="Genomic_DNA"/>
</dbReference>
<organism evidence="2 3">
    <name type="scientific">Ideonella alba</name>
    <dbReference type="NCBI Taxonomy" id="2824118"/>
    <lineage>
        <taxon>Bacteria</taxon>
        <taxon>Pseudomonadati</taxon>
        <taxon>Pseudomonadota</taxon>
        <taxon>Betaproteobacteria</taxon>
        <taxon>Burkholderiales</taxon>
        <taxon>Sphaerotilaceae</taxon>
        <taxon>Ideonella</taxon>
    </lineage>
</organism>
<proteinExistence type="predicted"/>
<dbReference type="GO" id="GO:0003677">
    <property type="term" value="F:DNA binding"/>
    <property type="evidence" value="ECO:0007669"/>
    <property type="project" value="UniProtKB-KW"/>
</dbReference>
<evidence type="ECO:0000313" key="2">
    <source>
        <dbReference type="EMBL" id="MBQ0928981.1"/>
    </source>
</evidence>
<name>A0A941BCC1_9BURK</name>
<keyword evidence="3" id="KW-1185">Reference proteome</keyword>
<dbReference type="AlphaFoldDB" id="A0A941BCC1"/>
<evidence type="ECO:0000259" key="1">
    <source>
        <dbReference type="Pfam" id="PF09836"/>
    </source>
</evidence>
<dbReference type="Pfam" id="PF09836">
    <property type="entry name" value="DUF2063"/>
    <property type="match status" value="1"/>
</dbReference>
<sequence length="89" mass="10361">MSAFFDYVRGRSDTLPDGYDERGMRLYRHLVWLGASQTIEAHHPELREQLGEEAWRGLIEAWVRESTWDSPFVNDLAEDFVAFLARTTA</sequence>
<keyword evidence="2" id="KW-0238">DNA-binding</keyword>
<dbReference type="Gene3D" id="1.10.150.690">
    <property type="entry name" value="DUF2063"/>
    <property type="match status" value="1"/>
</dbReference>
<comment type="caution">
    <text evidence="2">The sequence shown here is derived from an EMBL/GenBank/DDBJ whole genome shotgun (WGS) entry which is preliminary data.</text>
</comment>
<dbReference type="InterPro" id="IPR018640">
    <property type="entry name" value="DUF2063"/>
</dbReference>
<dbReference type="RefSeq" id="WP_210851102.1">
    <property type="nucleotide sequence ID" value="NZ_JAGQDD010000001.1"/>
</dbReference>
<dbReference type="InterPro" id="IPR044922">
    <property type="entry name" value="DUF2063_N_sf"/>
</dbReference>
<feature type="domain" description="Putative DNA-binding" evidence="1">
    <location>
        <begin position="2"/>
        <end position="84"/>
    </location>
</feature>
<reference evidence="2 3" key="1">
    <citation type="submission" date="2021-04" db="EMBL/GenBank/DDBJ databases">
        <title>The genome sequence of Ideonella sp. 3Y2.</title>
        <authorList>
            <person name="Liu Y."/>
        </authorList>
    </citation>
    <scope>NUCLEOTIDE SEQUENCE [LARGE SCALE GENOMIC DNA]</scope>
    <source>
        <strain evidence="2 3">3Y2</strain>
    </source>
</reference>
<evidence type="ECO:0000313" key="3">
    <source>
        <dbReference type="Proteomes" id="UP000676246"/>
    </source>
</evidence>
<dbReference type="Proteomes" id="UP000676246">
    <property type="component" value="Unassembled WGS sequence"/>
</dbReference>